<feature type="region of interest" description="Disordered" evidence="1">
    <location>
        <begin position="1"/>
        <end position="108"/>
    </location>
</feature>
<name>A0A542XP10_SALAC</name>
<dbReference type="AlphaFoldDB" id="A0A542XP10"/>
<dbReference type="Proteomes" id="UP000315983">
    <property type="component" value="Unassembled WGS sequence"/>
</dbReference>
<evidence type="ECO:0000313" key="3">
    <source>
        <dbReference type="Proteomes" id="UP000315983"/>
    </source>
</evidence>
<accession>A0A542XP10</accession>
<reference evidence="2 3" key="1">
    <citation type="submission" date="2019-06" db="EMBL/GenBank/DDBJ databases">
        <title>Sequencing the genomes of 1000 actinobacteria strains.</title>
        <authorList>
            <person name="Klenk H.-P."/>
        </authorList>
    </citation>
    <scope>NUCLEOTIDE SEQUENCE [LARGE SCALE GENOMIC DNA]</scope>
    <source>
        <strain evidence="2 3">DSM 44819</strain>
    </source>
</reference>
<gene>
    <name evidence="2" type="ORF">FB564_2763</name>
</gene>
<evidence type="ECO:0000313" key="2">
    <source>
        <dbReference type="EMBL" id="TQL37598.1"/>
    </source>
</evidence>
<organism evidence="2 3">
    <name type="scientific">Salinispora arenicola</name>
    <dbReference type="NCBI Taxonomy" id="168697"/>
    <lineage>
        <taxon>Bacteria</taxon>
        <taxon>Bacillati</taxon>
        <taxon>Actinomycetota</taxon>
        <taxon>Actinomycetes</taxon>
        <taxon>Micromonosporales</taxon>
        <taxon>Micromonosporaceae</taxon>
        <taxon>Salinispora</taxon>
    </lineage>
</organism>
<protein>
    <submittedName>
        <fullName evidence="2">Uncharacterized protein</fullName>
    </submittedName>
</protein>
<dbReference type="EMBL" id="VFOL01000001">
    <property type="protein sequence ID" value="TQL37598.1"/>
    <property type="molecule type" value="Genomic_DNA"/>
</dbReference>
<evidence type="ECO:0000256" key="1">
    <source>
        <dbReference type="SAM" id="MobiDB-lite"/>
    </source>
</evidence>
<dbReference type="RefSeq" id="WP_018582855.1">
    <property type="nucleotide sequence ID" value="NZ_BOQM01000052.1"/>
</dbReference>
<comment type="caution">
    <text evidence="2">The sequence shown here is derived from an EMBL/GenBank/DDBJ whole genome shotgun (WGS) entry which is preliminary data.</text>
</comment>
<proteinExistence type="predicted"/>
<sequence>MAHGEAERGCAQDGPCRPGHQELPATKHHRRLGGGTPGESPTGHLPDRAGDDVAVPRQRSTEPVPASSPDPVRGCLSDLPGWAGAHRHGPVRPRSRDGRPNRPPSRWC</sequence>
<dbReference type="GeneID" id="93774324"/>
<feature type="compositionally biased region" description="Basic and acidic residues" evidence="1">
    <location>
        <begin position="1"/>
        <end position="10"/>
    </location>
</feature>